<proteinExistence type="inferred from homology"/>
<protein>
    <recommendedName>
        <fullName evidence="3">FAF domain-containing protein</fullName>
    </recommendedName>
</protein>
<evidence type="ECO:0000256" key="1">
    <source>
        <dbReference type="ARBA" id="ARBA00008690"/>
    </source>
</evidence>
<name>A0A2P2PLR5_RHIMU</name>
<reference evidence="4" key="1">
    <citation type="submission" date="2018-02" db="EMBL/GenBank/DDBJ databases">
        <title>Rhizophora mucronata_Transcriptome.</title>
        <authorList>
            <person name="Meera S.P."/>
            <person name="Sreeshan A."/>
            <person name="Augustine A."/>
        </authorList>
    </citation>
    <scope>NUCLEOTIDE SEQUENCE</scope>
    <source>
        <tissue evidence="4">Leaf</tissue>
    </source>
</reference>
<dbReference type="Pfam" id="PF11250">
    <property type="entry name" value="FAF"/>
    <property type="match status" value="1"/>
</dbReference>
<evidence type="ECO:0000256" key="2">
    <source>
        <dbReference type="SAM" id="MobiDB-lite"/>
    </source>
</evidence>
<feature type="compositionally biased region" description="Basic and acidic residues" evidence="2">
    <location>
        <begin position="126"/>
        <end position="141"/>
    </location>
</feature>
<dbReference type="AlphaFoldDB" id="A0A2P2PLR5"/>
<feature type="region of interest" description="Disordered" evidence="2">
    <location>
        <begin position="91"/>
        <end position="141"/>
    </location>
</feature>
<sequence length="141" mass="16792">MDRERQQQEKKVKIERHSMLENISRESRRSISRGRAIPPPISCIGKSGRPGVYFQSYRQDGRFVLREVRIPTQELLHACREDGRLKLQFIQPNDEVHDEAEYEEYDNESFTEDGEQEETVDNYFDDDNRHDNDTNSRDEEN</sequence>
<evidence type="ECO:0000313" key="4">
    <source>
        <dbReference type="EMBL" id="MBX55686.1"/>
    </source>
</evidence>
<dbReference type="InterPro" id="IPR021410">
    <property type="entry name" value="FAF"/>
</dbReference>
<organism evidence="4">
    <name type="scientific">Rhizophora mucronata</name>
    <name type="common">Asiatic mangrove</name>
    <dbReference type="NCBI Taxonomy" id="61149"/>
    <lineage>
        <taxon>Eukaryota</taxon>
        <taxon>Viridiplantae</taxon>
        <taxon>Streptophyta</taxon>
        <taxon>Embryophyta</taxon>
        <taxon>Tracheophyta</taxon>
        <taxon>Spermatophyta</taxon>
        <taxon>Magnoliopsida</taxon>
        <taxon>eudicotyledons</taxon>
        <taxon>Gunneridae</taxon>
        <taxon>Pentapetalae</taxon>
        <taxon>rosids</taxon>
        <taxon>fabids</taxon>
        <taxon>Malpighiales</taxon>
        <taxon>Rhizophoraceae</taxon>
        <taxon>Rhizophora</taxon>
    </lineage>
</organism>
<feature type="domain" description="FAF" evidence="3">
    <location>
        <begin position="38"/>
        <end position="89"/>
    </location>
</feature>
<evidence type="ECO:0000259" key="3">
    <source>
        <dbReference type="Pfam" id="PF11250"/>
    </source>
</evidence>
<comment type="similarity">
    <text evidence="1">Belongs to the fantastic four family.</text>
</comment>
<dbReference type="EMBL" id="GGEC01075202">
    <property type="protein sequence ID" value="MBX55686.1"/>
    <property type="molecule type" value="Transcribed_RNA"/>
</dbReference>
<dbReference type="InterPro" id="IPR046431">
    <property type="entry name" value="FAF_dom"/>
</dbReference>
<feature type="compositionally biased region" description="Acidic residues" evidence="2">
    <location>
        <begin position="96"/>
        <end position="125"/>
    </location>
</feature>
<accession>A0A2P2PLR5</accession>
<dbReference type="PANTHER" id="PTHR33155">
    <property type="entry name" value="FANTASTIC FOUR-LIKE PROTEIN (DUF3049)"/>
    <property type="match status" value="1"/>
</dbReference>
<dbReference type="PANTHER" id="PTHR33155:SF9">
    <property type="entry name" value="FANTASTIC FOUR-LIKE PROTEIN (DUF3049)"/>
    <property type="match status" value="1"/>
</dbReference>
<feature type="region of interest" description="Disordered" evidence="2">
    <location>
        <begin position="23"/>
        <end position="49"/>
    </location>
</feature>